<proteinExistence type="predicted"/>
<evidence type="ECO:0000313" key="3">
    <source>
        <dbReference type="Proteomes" id="UP000001075"/>
    </source>
</evidence>
<dbReference type="Proteomes" id="UP000001075">
    <property type="component" value="Unassembled WGS sequence"/>
</dbReference>
<dbReference type="EMBL" id="JH006691">
    <property type="protein sequence ID" value="EGW15374.1"/>
    <property type="molecule type" value="Genomic_DNA"/>
</dbReference>
<dbReference type="InParanoid" id="G3INP3"/>
<feature type="compositionally biased region" description="Basic residues" evidence="1">
    <location>
        <begin position="80"/>
        <end position="90"/>
    </location>
</feature>
<evidence type="ECO:0000313" key="2">
    <source>
        <dbReference type="EMBL" id="EGW15374.1"/>
    </source>
</evidence>
<evidence type="ECO:0000256" key="1">
    <source>
        <dbReference type="SAM" id="MobiDB-lite"/>
    </source>
</evidence>
<dbReference type="AlphaFoldDB" id="G3INP3"/>
<name>G3INP3_CRIGR</name>
<accession>G3INP3</accession>
<reference evidence="3" key="1">
    <citation type="journal article" date="2011" name="Nat. Biotechnol.">
        <title>The genomic sequence of the Chinese hamster ovary (CHO)-K1 cell line.</title>
        <authorList>
            <person name="Xu X."/>
            <person name="Nagarajan H."/>
            <person name="Lewis N.E."/>
            <person name="Pan S."/>
            <person name="Cai Z."/>
            <person name="Liu X."/>
            <person name="Chen W."/>
            <person name="Xie M."/>
            <person name="Wang W."/>
            <person name="Hammond S."/>
            <person name="Andersen M.R."/>
            <person name="Neff N."/>
            <person name="Passarelli B."/>
            <person name="Koh W."/>
            <person name="Fan H.C."/>
            <person name="Wang J."/>
            <person name="Gui Y."/>
            <person name="Lee K.H."/>
            <person name="Betenbaugh M.J."/>
            <person name="Quake S.R."/>
            <person name="Famili I."/>
            <person name="Palsson B.O."/>
            <person name="Wang J."/>
        </authorList>
    </citation>
    <scope>NUCLEOTIDE SEQUENCE [LARGE SCALE GENOMIC DNA]</scope>
    <source>
        <strain evidence="3">CHO K1 cell line</strain>
    </source>
</reference>
<gene>
    <name evidence="2" type="ORF">I79_025574</name>
</gene>
<sequence length="90" mass="9648">MAALRVGALSAGISKRFVKRAATCSPVIQAVEKPHPSLGMRLRQGLQKAAAGAGNGLDMEGLLSVNPFHVEPEDQPQPFPRRRLPNVKLP</sequence>
<protein>
    <submittedName>
        <fullName evidence="2">Uncharacterized protein</fullName>
    </submittedName>
</protein>
<feature type="region of interest" description="Disordered" evidence="1">
    <location>
        <begin position="68"/>
        <end position="90"/>
    </location>
</feature>
<organism evidence="2 3">
    <name type="scientific">Cricetulus griseus</name>
    <name type="common">Chinese hamster</name>
    <name type="synonym">Cricetulus barabensis griseus</name>
    <dbReference type="NCBI Taxonomy" id="10029"/>
    <lineage>
        <taxon>Eukaryota</taxon>
        <taxon>Metazoa</taxon>
        <taxon>Chordata</taxon>
        <taxon>Craniata</taxon>
        <taxon>Vertebrata</taxon>
        <taxon>Euteleostomi</taxon>
        <taxon>Mammalia</taxon>
        <taxon>Eutheria</taxon>
        <taxon>Euarchontoglires</taxon>
        <taxon>Glires</taxon>
        <taxon>Rodentia</taxon>
        <taxon>Myomorpha</taxon>
        <taxon>Muroidea</taxon>
        <taxon>Cricetidae</taxon>
        <taxon>Cricetinae</taxon>
        <taxon>Cricetulus</taxon>
    </lineage>
</organism>